<keyword evidence="2" id="KW-1003">Cell membrane</keyword>
<evidence type="ECO:0000256" key="4">
    <source>
        <dbReference type="ARBA" id="ARBA00022692"/>
    </source>
</evidence>
<dbReference type="Proteomes" id="UP001165044">
    <property type="component" value="Unassembled WGS sequence"/>
</dbReference>
<proteinExistence type="predicted"/>
<dbReference type="CDD" id="cd06853">
    <property type="entry name" value="GT_WecA_like"/>
    <property type="match status" value="1"/>
</dbReference>
<dbReference type="PANTHER" id="PTHR22926">
    <property type="entry name" value="PHOSPHO-N-ACETYLMURAMOYL-PENTAPEPTIDE-TRANSFERASE"/>
    <property type="match status" value="1"/>
</dbReference>
<evidence type="ECO:0008006" key="10">
    <source>
        <dbReference type="Google" id="ProtNLM"/>
    </source>
</evidence>
<keyword evidence="3" id="KW-0808">Transferase</keyword>
<dbReference type="PANTHER" id="PTHR22926:SF3">
    <property type="entry name" value="UNDECAPRENYL-PHOSPHATE ALPHA-N-ACETYLGLUCOSAMINYL 1-PHOSPHATE TRANSFERASE"/>
    <property type="match status" value="1"/>
</dbReference>
<dbReference type="Pfam" id="PF00953">
    <property type="entry name" value="Glycos_transf_4"/>
    <property type="match status" value="1"/>
</dbReference>
<evidence type="ECO:0000256" key="7">
    <source>
        <dbReference type="SAM" id="Phobius"/>
    </source>
</evidence>
<dbReference type="InterPro" id="IPR000715">
    <property type="entry name" value="Glycosyl_transferase_4"/>
</dbReference>
<comment type="subcellular location">
    <subcellularLocation>
        <location evidence="1">Cell membrane</location>
        <topology evidence="1">Multi-pass membrane protein</topology>
    </subcellularLocation>
</comment>
<dbReference type="RefSeq" id="WP_285605776.1">
    <property type="nucleotide sequence ID" value="NZ_BSDC01000001.1"/>
</dbReference>
<feature type="transmembrane region" description="Helical" evidence="7">
    <location>
        <begin position="112"/>
        <end position="135"/>
    </location>
</feature>
<keyword evidence="5 7" id="KW-1133">Transmembrane helix</keyword>
<evidence type="ECO:0000256" key="3">
    <source>
        <dbReference type="ARBA" id="ARBA00022679"/>
    </source>
</evidence>
<dbReference type="EMBL" id="BSDC01000001">
    <property type="protein sequence ID" value="GLH65686.1"/>
    <property type="molecule type" value="Genomic_DNA"/>
</dbReference>
<evidence type="ECO:0000313" key="9">
    <source>
        <dbReference type="Proteomes" id="UP001165044"/>
    </source>
</evidence>
<comment type="caution">
    <text evidence="8">The sequence shown here is derived from an EMBL/GenBank/DDBJ whole genome shotgun (WGS) entry which is preliminary data.</text>
</comment>
<feature type="transmembrane region" description="Helical" evidence="7">
    <location>
        <begin position="195"/>
        <end position="213"/>
    </location>
</feature>
<reference evidence="8" key="1">
    <citation type="journal article" date="2023" name="Antonie Van Leeuwenhoek">
        <title>Mesoterricola silvestris gen. nov., sp. nov., Mesoterricola sediminis sp. nov., Geothrix oryzae sp. nov., Geothrix edaphica sp. nov., Geothrix rubra sp. nov., and Geothrix limicola sp. nov., six novel members of Acidobacteriota isolated from soils.</title>
        <authorList>
            <person name="Itoh H."/>
            <person name="Sugisawa Y."/>
            <person name="Mise K."/>
            <person name="Xu Z."/>
            <person name="Kuniyasu M."/>
            <person name="Ushijima N."/>
            <person name="Kawano K."/>
            <person name="Kobayashi E."/>
            <person name="Shiratori Y."/>
            <person name="Masuda Y."/>
            <person name="Senoo K."/>
        </authorList>
    </citation>
    <scope>NUCLEOTIDE SEQUENCE</scope>
    <source>
        <strain evidence="8">Red802</strain>
    </source>
</reference>
<feature type="transmembrane region" description="Helical" evidence="7">
    <location>
        <begin position="147"/>
        <end position="166"/>
    </location>
</feature>
<sequence length="346" mass="37814">MGLALSAALIRWVGPLGWMDRPDALRKKHARPTPRTAGMVLWLLLIAAQATGRMPIRLDAVDWAGVHIMALVGMLDDRFDLRARYKALGGLAVAVMLAFHVAYSMGRAVDQVSFLGVSLPSHPVVLVPVLLLWFWSLPQAYNLIDGINGLSMGFAALLLGVLGWNLKAQPTLLWGGLAAVLALNFPKARHFMGDCGALLMGTFFAILGVEAFALKDPNLLLWVFAYPTVDVLMVVSIRQWKGLPLGEADRNHLHHWMMDRLKGRSWFATPVLLTVAGLPMLHATDLPGQEVISFLGLGLLVALAMRAFKDRVTTRAAEVATTQVRREIPFVVSGSIREVSGSHPKL</sequence>
<evidence type="ECO:0000256" key="1">
    <source>
        <dbReference type="ARBA" id="ARBA00004651"/>
    </source>
</evidence>
<accession>A0ABQ5PT13</accession>
<keyword evidence="6 7" id="KW-0472">Membrane</keyword>
<feature type="transmembrane region" description="Helical" evidence="7">
    <location>
        <begin position="291"/>
        <end position="308"/>
    </location>
</feature>
<evidence type="ECO:0000256" key="6">
    <source>
        <dbReference type="ARBA" id="ARBA00023136"/>
    </source>
</evidence>
<evidence type="ECO:0000256" key="2">
    <source>
        <dbReference type="ARBA" id="ARBA00022475"/>
    </source>
</evidence>
<keyword evidence="4 7" id="KW-0812">Transmembrane</keyword>
<feature type="transmembrane region" description="Helical" evidence="7">
    <location>
        <begin position="87"/>
        <end position="106"/>
    </location>
</feature>
<protein>
    <recommendedName>
        <fullName evidence="10">Undecaprenyl/decaprenyl-phosphate alpha-N-acetylglucosaminyl 1-phosphate transferase</fullName>
    </recommendedName>
</protein>
<keyword evidence="9" id="KW-1185">Reference proteome</keyword>
<evidence type="ECO:0000313" key="8">
    <source>
        <dbReference type="EMBL" id="GLH65686.1"/>
    </source>
</evidence>
<gene>
    <name evidence="8" type="ORF">GETHED_00500</name>
</gene>
<name>A0ABQ5PT13_9BACT</name>
<feature type="transmembrane region" description="Helical" evidence="7">
    <location>
        <begin position="219"/>
        <end position="240"/>
    </location>
</feature>
<evidence type="ECO:0000256" key="5">
    <source>
        <dbReference type="ARBA" id="ARBA00022989"/>
    </source>
</evidence>
<organism evidence="8 9">
    <name type="scientific">Geothrix edaphica</name>
    <dbReference type="NCBI Taxonomy" id="2927976"/>
    <lineage>
        <taxon>Bacteria</taxon>
        <taxon>Pseudomonadati</taxon>
        <taxon>Acidobacteriota</taxon>
        <taxon>Holophagae</taxon>
        <taxon>Holophagales</taxon>
        <taxon>Holophagaceae</taxon>
        <taxon>Geothrix</taxon>
    </lineage>
</organism>